<name>A0A8D8ID70_CULPI</name>
<accession>A0A8D8ID70</accession>
<reference evidence="2" key="1">
    <citation type="submission" date="2021-05" db="EMBL/GenBank/DDBJ databases">
        <authorList>
            <person name="Alioto T."/>
            <person name="Alioto T."/>
            <person name="Gomez Garrido J."/>
        </authorList>
    </citation>
    <scope>NUCLEOTIDE SEQUENCE</scope>
</reference>
<protein>
    <submittedName>
        <fullName evidence="2">(northern house mosquito) hypothetical protein</fullName>
    </submittedName>
</protein>
<dbReference type="EMBL" id="HBUE01349284">
    <property type="protein sequence ID" value="CAG6602334.1"/>
    <property type="molecule type" value="Transcribed_RNA"/>
</dbReference>
<sequence length="109" mass="12301">MPPCGQPQAGRADGPEAEEEAHPHRAQRDDPTDAAGYCFRHLAVCHESGSTPRIAWTLQDSYVCQESGSILRTAWIQRSHTQYARQRGRRRSGSKRRSGRLESLESNQR</sequence>
<organism evidence="2">
    <name type="scientific">Culex pipiens</name>
    <name type="common">House mosquito</name>
    <dbReference type="NCBI Taxonomy" id="7175"/>
    <lineage>
        <taxon>Eukaryota</taxon>
        <taxon>Metazoa</taxon>
        <taxon>Ecdysozoa</taxon>
        <taxon>Arthropoda</taxon>
        <taxon>Hexapoda</taxon>
        <taxon>Insecta</taxon>
        <taxon>Pterygota</taxon>
        <taxon>Neoptera</taxon>
        <taxon>Endopterygota</taxon>
        <taxon>Diptera</taxon>
        <taxon>Nematocera</taxon>
        <taxon>Culicoidea</taxon>
        <taxon>Culicidae</taxon>
        <taxon>Culicinae</taxon>
        <taxon>Culicini</taxon>
        <taxon>Culex</taxon>
        <taxon>Culex</taxon>
    </lineage>
</organism>
<dbReference type="AlphaFoldDB" id="A0A8D8ID70"/>
<evidence type="ECO:0000313" key="2">
    <source>
        <dbReference type="EMBL" id="CAG6550052.1"/>
    </source>
</evidence>
<feature type="compositionally biased region" description="Basic and acidic residues" evidence="1">
    <location>
        <begin position="99"/>
        <end position="109"/>
    </location>
</feature>
<proteinExistence type="predicted"/>
<feature type="region of interest" description="Disordered" evidence="1">
    <location>
        <begin position="79"/>
        <end position="109"/>
    </location>
</feature>
<feature type="region of interest" description="Disordered" evidence="1">
    <location>
        <begin position="1"/>
        <end position="32"/>
    </location>
</feature>
<dbReference type="EMBL" id="HBUE01242225">
    <property type="protein sequence ID" value="CAG6550052.1"/>
    <property type="molecule type" value="Transcribed_RNA"/>
</dbReference>
<feature type="compositionally biased region" description="Basic and acidic residues" evidence="1">
    <location>
        <begin position="20"/>
        <end position="31"/>
    </location>
</feature>
<evidence type="ECO:0000256" key="1">
    <source>
        <dbReference type="SAM" id="MobiDB-lite"/>
    </source>
</evidence>
<feature type="compositionally biased region" description="Basic residues" evidence="1">
    <location>
        <begin position="86"/>
        <end position="98"/>
    </location>
</feature>